<sequence length="173" mass="20082">MTSQFSDGDATNSILRPRHRSIEGHTTFSSPSTMIKFFISDENNTVEFIVHKETACNISPAFNAAFNGQMLEGQIQQYFIDDTTVRAFRLLTQYMYSHKIRNVQLGSEWHNTVEWWEEHKDIAYDENMSLARPFLPVELWVLADKYQIPKLQNLAMTALLDVQYQNLTVTPRS</sequence>
<dbReference type="Gene3D" id="3.30.710.10">
    <property type="entry name" value="Potassium Channel Kv1.1, Chain A"/>
    <property type="match status" value="1"/>
</dbReference>
<dbReference type="PANTHER" id="PTHR47843">
    <property type="entry name" value="BTB DOMAIN-CONTAINING PROTEIN-RELATED"/>
    <property type="match status" value="1"/>
</dbReference>
<protein>
    <recommendedName>
        <fullName evidence="1">BTB domain-containing protein</fullName>
    </recommendedName>
</protein>
<dbReference type="PROSITE" id="PS50097">
    <property type="entry name" value="BTB"/>
    <property type="match status" value="1"/>
</dbReference>
<dbReference type="Proteomes" id="UP000070700">
    <property type="component" value="Unassembled WGS sequence"/>
</dbReference>
<dbReference type="InterPro" id="IPR011333">
    <property type="entry name" value="SKP1/BTB/POZ_sf"/>
</dbReference>
<dbReference type="InParanoid" id="A0A194XRN5"/>
<dbReference type="OrthoDB" id="194443at2759"/>
<dbReference type="SUPFAM" id="SSF54695">
    <property type="entry name" value="POZ domain"/>
    <property type="match status" value="1"/>
</dbReference>
<dbReference type="RefSeq" id="XP_018077166.1">
    <property type="nucleotide sequence ID" value="XM_018222166.1"/>
</dbReference>
<organism evidence="2 3">
    <name type="scientific">Mollisia scopiformis</name>
    <name type="common">Conifer needle endophyte fungus</name>
    <name type="synonym">Phialocephala scopiformis</name>
    <dbReference type="NCBI Taxonomy" id="149040"/>
    <lineage>
        <taxon>Eukaryota</taxon>
        <taxon>Fungi</taxon>
        <taxon>Dikarya</taxon>
        <taxon>Ascomycota</taxon>
        <taxon>Pezizomycotina</taxon>
        <taxon>Leotiomycetes</taxon>
        <taxon>Helotiales</taxon>
        <taxon>Mollisiaceae</taxon>
        <taxon>Mollisia</taxon>
    </lineage>
</organism>
<evidence type="ECO:0000259" key="1">
    <source>
        <dbReference type="PROSITE" id="PS50097"/>
    </source>
</evidence>
<feature type="domain" description="BTB" evidence="1">
    <location>
        <begin position="33"/>
        <end position="104"/>
    </location>
</feature>
<accession>A0A194XRN5</accession>
<evidence type="ECO:0000313" key="2">
    <source>
        <dbReference type="EMBL" id="KUJ22811.1"/>
    </source>
</evidence>
<dbReference type="InterPro" id="IPR000210">
    <property type="entry name" value="BTB/POZ_dom"/>
</dbReference>
<proteinExistence type="predicted"/>
<dbReference type="GeneID" id="28831892"/>
<evidence type="ECO:0000313" key="3">
    <source>
        <dbReference type="Proteomes" id="UP000070700"/>
    </source>
</evidence>
<dbReference type="KEGG" id="psco:LY89DRAFT_777844"/>
<dbReference type="PANTHER" id="PTHR47843:SF3">
    <property type="entry name" value="BTB DOMAIN-CONTAINING PROTEIN"/>
    <property type="match status" value="1"/>
</dbReference>
<gene>
    <name evidence="2" type="ORF">LY89DRAFT_777844</name>
</gene>
<keyword evidence="3" id="KW-1185">Reference proteome</keyword>
<reference evidence="2 3" key="1">
    <citation type="submission" date="2015-10" db="EMBL/GenBank/DDBJ databases">
        <title>Full genome of DAOMC 229536 Phialocephala scopiformis, a fungal endophyte of spruce producing the potent anti-insectan compound rugulosin.</title>
        <authorList>
            <consortium name="DOE Joint Genome Institute"/>
            <person name="Walker A.K."/>
            <person name="Frasz S.L."/>
            <person name="Seifert K.A."/>
            <person name="Miller J.D."/>
            <person name="Mondo S.J."/>
            <person name="Labutti K."/>
            <person name="Lipzen A."/>
            <person name="Dockter R."/>
            <person name="Kennedy M."/>
            <person name="Grigoriev I.V."/>
            <person name="Spatafora J.W."/>
        </authorList>
    </citation>
    <scope>NUCLEOTIDE SEQUENCE [LARGE SCALE GENOMIC DNA]</scope>
    <source>
        <strain evidence="2 3">CBS 120377</strain>
    </source>
</reference>
<name>A0A194XRN5_MOLSC</name>
<dbReference type="Pfam" id="PF00651">
    <property type="entry name" value="BTB"/>
    <property type="match status" value="1"/>
</dbReference>
<dbReference type="EMBL" id="KQ947406">
    <property type="protein sequence ID" value="KUJ22811.1"/>
    <property type="molecule type" value="Genomic_DNA"/>
</dbReference>
<dbReference type="AlphaFoldDB" id="A0A194XRN5"/>